<dbReference type="EMBL" id="MU003528">
    <property type="protein sequence ID" value="KAF2465803.1"/>
    <property type="molecule type" value="Genomic_DNA"/>
</dbReference>
<gene>
    <name evidence="1" type="ORF">BDR25DRAFT_378495</name>
</gene>
<sequence>MLSYFYFFITLISFAWASPYDPRELDYNLNQNQSAVSPLDYWGSWDNHTFNPSPRNWRFPFYTFFLDRFANGDPTNDNANGTSFEQDIFSNQFRHGGDVSGLRDSLDYLQGLGIKGLYIAGSAFINQPWTADSFSPIDLTVLDHHYGTIQEWRDVIKEIHSRGMYVVLDNTFATMGDLVGFEGYLNDTTPFTLKEHKTVWKSDRRYLDFDIGNNYNETCQYPRFWNETGFPIEKSYTDQMKGCYNSDFDQYGDTEAFGVYPDFQRQLTKFASVQDRLREWVPSVRRRIQHFSCIAINMLDIDGFRFDKATQVTVDAQGEFGKHIRECARKLGKENFFMPGEITGGNSFASIYLGRGRQPDMLPANLSSAVALTSQSNDKYFIRENGKSALDAAAFHYTIYRSLTRFLGMDGNLKAGYDAPLNWVDAWNTMIMTNDLINANTGVFDPRHMHGVTNQDVFRWPAITNGTERMLLGLFITTIHLPGIPKLTWGEEQAFYVLDSTASNYIYGRQAMTSSVAWQMHGCYALGSTQYYQMPLNATRRGCEDDNVSLDHRDSSHPVHNIIKHMYYLREKYPVLNDGWFLQQLSNQTYEVQYPGSSGVETETGIWSVARGEFAGAQNLTGPSLVWLVYSNKNDSSTYTFDCSDKTKALIAAFDEGTTVKNLFYPHDEITLKSSPAALGFGGSTKNNGCIDRVDMKSYDFRAYVPKDQFIAPPPMITRFVPGHDMRLVSKVAPGNQEEIDIEIHFTAEMNCNNTASVLEINSSTEDRRIPQVDYGTIQCIKTDANGTDVPGYIGSIPTAWTFKAKLKNVSNGIHTVTVRNATTPDGAFTNSADKFMFRVGQLDNPMIFPRTANYTRALIHKNTENNTLWISHKAAGADKWRYSMNWGSSWSNWAEYHGGNNTLEEQAWSGTKKQEWEDEHIIAQYWSKLAGSSAVIQHADLGRENEPPRRFPHMFAHGPFNQYGFDAGLKNQLKLGSDGQWKFHFMSEWPDMFQLNVWGMNPDGQPDATGVYGDINEDGILDRLPPSSLSKLAINVTNVPPSPYLAYELHLNDGTYRYKLVPVGNIRHQLVLYISLLLVPMLSAILGVWLYMRAFYGVKFNETGVAIKFSLLWLPFFGNKKANDSDDDDMLTEVDATPATLMTDKRRCVLIATMEYDIEDWEIKIKIGGLGVMAQLMGKNLEHQDLIWVVPCVGGVEYPRDQTADSMDVNILGNSYEVQVQYHVLRNITYVLLDAPVFRKQTKSEPYPPRMDDMDSAIYYSAWNQCIAQTLERFPVDLYHINDYHGAAAPLYLLPKTIPCCLSLHNAEFQGLWPMRTVSECAEVCKVFNLPQKIVEEYVQFGSVFNLLHAGASYLRVHQRGVGAVGVSTKYGKRSWARYPIFWGLAKIGPLPNPDPTDTEAWNKKVLKDEDIQIDEAFEAARPGLKRQAQEWANLEQNPDAELFVFVGRWSTQKGVDLIADIFPSILEENPTAQLICVGPVIDLYGKFAALKLSKLMVKYPGRVFSKPEFTALPPYIFSGAEFALIPSRDEPFGLVAVEFGRKGALGVGARVGGLGQMPGWWYTVESTTTTHLLKQFRGAIESALASKQEVRRVMRARSAKQRFPVQQWKEDLGILQSKAIKNHDAEARKWRFWPQSTTSASRATSTIFGSRASSSRSTVDVNGIPMPRSRQGLPPSGLGRMLSLGRRKGPGHVDGDEDEECDFVDANAPARTDEYIIGEEEIEVIPRQFHEGRPVPAAPFADLSPPLQSPCHSPAVSISDSGFNFSTLTPPTPMYMQTASSRSSLLEIDVIVGDKTDFNLQKVDPFFTDSNGEFYGIFEKKLAGLNGKNSVSEMCIEEFIVQSEKQWFDRFRTAKLNWMPPSSSASSTIAPSRPNSRAGTTVTAEELNDKDEFLLGVDYKPPRGLKKYMQYKWGDWPFYSFVLAIGQIISANSYQVTLLTGGIGQQATKLYAIATVYLVTSCIWWLLFRRLKSVYVLSSPFVIYGIAFFILGMSPLAPTATGRFWVQNVATGLYAAASSSGSLFFALNFGDEGGAPVRDWVFRACVIQGTQQLYVTALWYWGSLLTSTSSATYKGYAAMVTSPKLAAVTVPLAVVMWILAGIIQFGLPDFYRQTPGSVPSFYTSLFRRKIVVWTFATVLIQNYFLSAPYGRNWQYLWSSKVAPTWAILLLVVLFFVVLWGVFLSIFAALSTHHSWILPIFAIGLGAPRWCQMLWSTSSIGLYLPWAGGPVSSALVGRTLWLWLGLLDTVQGVGFGMIFLQTLTRLHVTFTLLAAQVLGSIATILARATAPNAIGPGDVFPDFSAGIQQGLARPWFWVALLLQITICVGFFKFFRKEQLSKP</sequence>
<evidence type="ECO:0000313" key="2">
    <source>
        <dbReference type="Proteomes" id="UP000799755"/>
    </source>
</evidence>
<reference evidence="1" key="1">
    <citation type="journal article" date="2020" name="Stud. Mycol.">
        <title>101 Dothideomycetes genomes: a test case for predicting lifestyles and emergence of pathogens.</title>
        <authorList>
            <person name="Haridas S."/>
            <person name="Albert R."/>
            <person name="Binder M."/>
            <person name="Bloem J."/>
            <person name="Labutti K."/>
            <person name="Salamov A."/>
            <person name="Andreopoulos B."/>
            <person name="Baker S."/>
            <person name="Barry K."/>
            <person name="Bills G."/>
            <person name="Bluhm B."/>
            <person name="Cannon C."/>
            <person name="Castanera R."/>
            <person name="Culley D."/>
            <person name="Daum C."/>
            <person name="Ezra D."/>
            <person name="Gonzalez J."/>
            <person name="Henrissat B."/>
            <person name="Kuo A."/>
            <person name="Liang C."/>
            <person name="Lipzen A."/>
            <person name="Lutzoni F."/>
            <person name="Magnuson J."/>
            <person name="Mondo S."/>
            <person name="Nolan M."/>
            <person name="Ohm R."/>
            <person name="Pangilinan J."/>
            <person name="Park H.-J."/>
            <person name="Ramirez L."/>
            <person name="Alfaro M."/>
            <person name="Sun H."/>
            <person name="Tritt A."/>
            <person name="Yoshinaga Y."/>
            <person name="Zwiers L.-H."/>
            <person name="Turgeon B."/>
            <person name="Goodwin S."/>
            <person name="Spatafora J."/>
            <person name="Crous P."/>
            <person name="Grigoriev I."/>
        </authorList>
    </citation>
    <scope>NUCLEOTIDE SEQUENCE</scope>
    <source>
        <strain evidence="1">ATCC 200398</strain>
    </source>
</reference>
<evidence type="ECO:0000313" key="1">
    <source>
        <dbReference type="EMBL" id="KAF2465803.1"/>
    </source>
</evidence>
<name>A0ACB6QGW9_9PLEO</name>
<proteinExistence type="predicted"/>
<keyword evidence="2" id="KW-1185">Reference proteome</keyword>
<comment type="caution">
    <text evidence="1">The sequence shown here is derived from an EMBL/GenBank/DDBJ whole genome shotgun (WGS) entry which is preliminary data.</text>
</comment>
<organism evidence="1 2">
    <name type="scientific">Lindgomyces ingoldianus</name>
    <dbReference type="NCBI Taxonomy" id="673940"/>
    <lineage>
        <taxon>Eukaryota</taxon>
        <taxon>Fungi</taxon>
        <taxon>Dikarya</taxon>
        <taxon>Ascomycota</taxon>
        <taxon>Pezizomycotina</taxon>
        <taxon>Dothideomycetes</taxon>
        <taxon>Pleosporomycetidae</taxon>
        <taxon>Pleosporales</taxon>
        <taxon>Lindgomycetaceae</taxon>
        <taxon>Lindgomyces</taxon>
    </lineage>
</organism>
<dbReference type="Proteomes" id="UP000799755">
    <property type="component" value="Unassembled WGS sequence"/>
</dbReference>
<protein>
    <submittedName>
        <fullName evidence="1">Uncharacterized protein</fullName>
    </submittedName>
</protein>
<accession>A0ACB6QGW9</accession>